<keyword evidence="1" id="KW-1133">Transmembrane helix</keyword>
<dbReference type="AlphaFoldDB" id="A0A841FHF0"/>
<dbReference type="EMBL" id="JACHGT010000006">
    <property type="protein sequence ID" value="MBB6035294.1"/>
    <property type="molecule type" value="Genomic_DNA"/>
</dbReference>
<comment type="caution">
    <text evidence="2">The sequence shown here is derived from an EMBL/GenBank/DDBJ whole genome shotgun (WGS) entry which is preliminary data.</text>
</comment>
<evidence type="ECO:0000256" key="1">
    <source>
        <dbReference type="SAM" id="Phobius"/>
    </source>
</evidence>
<feature type="transmembrane region" description="Helical" evidence="1">
    <location>
        <begin position="134"/>
        <end position="159"/>
    </location>
</feature>
<gene>
    <name evidence="2" type="ORF">HNR73_003151</name>
</gene>
<organism evidence="2 3">
    <name type="scientific">Phytomonospora endophytica</name>
    <dbReference type="NCBI Taxonomy" id="714109"/>
    <lineage>
        <taxon>Bacteria</taxon>
        <taxon>Bacillati</taxon>
        <taxon>Actinomycetota</taxon>
        <taxon>Actinomycetes</taxon>
        <taxon>Micromonosporales</taxon>
        <taxon>Micromonosporaceae</taxon>
        <taxon>Phytomonospora</taxon>
    </lineage>
</organism>
<feature type="transmembrane region" description="Helical" evidence="1">
    <location>
        <begin position="166"/>
        <end position="186"/>
    </location>
</feature>
<reference evidence="2 3" key="1">
    <citation type="submission" date="2020-08" db="EMBL/GenBank/DDBJ databases">
        <title>Genomic Encyclopedia of Type Strains, Phase IV (KMG-IV): sequencing the most valuable type-strain genomes for metagenomic binning, comparative biology and taxonomic classification.</title>
        <authorList>
            <person name="Goeker M."/>
        </authorList>
    </citation>
    <scope>NUCLEOTIDE SEQUENCE [LARGE SCALE GENOMIC DNA]</scope>
    <source>
        <strain evidence="2 3">YIM 65646</strain>
    </source>
</reference>
<feature type="transmembrane region" description="Helical" evidence="1">
    <location>
        <begin position="58"/>
        <end position="77"/>
    </location>
</feature>
<evidence type="ECO:0000313" key="3">
    <source>
        <dbReference type="Proteomes" id="UP000548476"/>
    </source>
</evidence>
<accession>A0A841FHF0</accession>
<feature type="transmembrane region" description="Helical" evidence="1">
    <location>
        <begin position="17"/>
        <end position="38"/>
    </location>
</feature>
<keyword evidence="1" id="KW-0812">Transmembrane</keyword>
<evidence type="ECO:0008006" key="4">
    <source>
        <dbReference type="Google" id="ProtNLM"/>
    </source>
</evidence>
<sequence>MTTATAPTPAPTPAPRLLTSPAAVALTTAPALWIIGWVVMRVDGHNGPGWGWTTAHSIWVLSFVLFAVGALGMHRLADAKHVASRAGSLTGVIMAVAGTVAMLVQMGLDLYVGLTTSTKGEMSDAYDPILGTTWVDLAFFQIGPALLFVGLLILGIVVAARGKAPVLTPVLVGVGITMMILGRTALPDGLRFVEGVGEVVMWLGLVAVVRHKPATNGTTGMTR</sequence>
<feature type="transmembrane region" description="Helical" evidence="1">
    <location>
        <begin position="89"/>
        <end position="114"/>
    </location>
</feature>
<dbReference type="Proteomes" id="UP000548476">
    <property type="component" value="Unassembled WGS sequence"/>
</dbReference>
<evidence type="ECO:0000313" key="2">
    <source>
        <dbReference type="EMBL" id="MBB6035294.1"/>
    </source>
</evidence>
<protein>
    <recommendedName>
        <fullName evidence="4">DUF4386 family protein</fullName>
    </recommendedName>
</protein>
<name>A0A841FHF0_9ACTN</name>
<keyword evidence="3" id="KW-1185">Reference proteome</keyword>
<dbReference type="RefSeq" id="WP_184788142.1">
    <property type="nucleotide sequence ID" value="NZ_BONT01000004.1"/>
</dbReference>
<proteinExistence type="predicted"/>
<keyword evidence="1" id="KW-0472">Membrane</keyword>
<feature type="transmembrane region" description="Helical" evidence="1">
    <location>
        <begin position="192"/>
        <end position="209"/>
    </location>
</feature>